<organism evidence="2 3">
    <name type="scientific">Dovyalis caffra</name>
    <dbReference type="NCBI Taxonomy" id="77055"/>
    <lineage>
        <taxon>Eukaryota</taxon>
        <taxon>Viridiplantae</taxon>
        <taxon>Streptophyta</taxon>
        <taxon>Embryophyta</taxon>
        <taxon>Tracheophyta</taxon>
        <taxon>Spermatophyta</taxon>
        <taxon>Magnoliopsida</taxon>
        <taxon>eudicotyledons</taxon>
        <taxon>Gunneridae</taxon>
        <taxon>Pentapetalae</taxon>
        <taxon>rosids</taxon>
        <taxon>fabids</taxon>
        <taxon>Malpighiales</taxon>
        <taxon>Salicaceae</taxon>
        <taxon>Flacourtieae</taxon>
        <taxon>Dovyalis</taxon>
    </lineage>
</organism>
<comment type="caution">
    <text evidence="2">The sequence shown here is derived from an EMBL/GenBank/DDBJ whole genome shotgun (WGS) entry which is preliminary data.</text>
</comment>
<evidence type="ECO:0000313" key="2">
    <source>
        <dbReference type="EMBL" id="CAK7335067.1"/>
    </source>
</evidence>
<feature type="region of interest" description="Disordered" evidence="1">
    <location>
        <begin position="70"/>
        <end position="103"/>
    </location>
</feature>
<protein>
    <submittedName>
        <fullName evidence="2">Uncharacterized protein</fullName>
    </submittedName>
</protein>
<dbReference type="Proteomes" id="UP001314170">
    <property type="component" value="Unassembled WGS sequence"/>
</dbReference>
<dbReference type="EMBL" id="CAWUPB010000957">
    <property type="protein sequence ID" value="CAK7335067.1"/>
    <property type="molecule type" value="Genomic_DNA"/>
</dbReference>
<evidence type="ECO:0000313" key="3">
    <source>
        <dbReference type="Proteomes" id="UP001314170"/>
    </source>
</evidence>
<reference evidence="2 3" key="1">
    <citation type="submission" date="2024-01" db="EMBL/GenBank/DDBJ databases">
        <authorList>
            <person name="Waweru B."/>
        </authorList>
    </citation>
    <scope>NUCLEOTIDE SEQUENCE [LARGE SCALE GENOMIC DNA]</scope>
</reference>
<gene>
    <name evidence="2" type="ORF">DCAF_LOCUS10192</name>
</gene>
<sequence length="103" mass="12440">MKIMSMSLRTWKPFGWKMMEVVLRRKRRIKMDKTIKRMMEVAMQRRMGMMMKRMMEVAVKRNGVAMMIERQQREQKTQISEQGKQGKQRNRGIENNVKRTASS</sequence>
<evidence type="ECO:0000256" key="1">
    <source>
        <dbReference type="SAM" id="MobiDB-lite"/>
    </source>
</evidence>
<proteinExistence type="predicted"/>
<accession>A0AAV1RIL1</accession>
<keyword evidence="3" id="KW-1185">Reference proteome</keyword>
<dbReference type="AlphaFoldDB" id="A0AAV1RIL1"/>
<name>A0AAV1RIL1_9ROSI</name>